<evidence type="ECO:0000313" key="1">
    <source>
        <dbReference type="EMBL" id="AIX11992.1"/>
    </source>
</evidence>
<evidence type="ECO:0000313" key="2">
    <source>
        <dbReference type="Proteomes" id="UP000030323"/>
    </source>
</evidence>
<reference evidence="1 2" key="1">
    <citation type="journal article" date="2015" name="Genome Announc.">
        <title>Complete Genome Sequence of Citrobacter freundii Myophage Moon.</title>
        <authorList>
            <person name="Edwards G.B."/>
            <person name="Luna A.J."/>
            <person name="Hernandez A.C."/>
            <person name="Kuty Everett G.F."/>
        </authorList>
    </citation>
    <scope>NUCLEOTIDE SEQUENCE [LARGE SCALE GENOMIC DNA]</scope>
</reference>
<protein>
    <submittedName>
        <fullName evidence="1">Uncharacterized protein</fullName>
    </submittedName>
</protein>
<keyword evidence="2" id="KW-1185">Reference proteome</keyword>
<gene>
    <name evidence="1" type="ORF">CPT_Moon21</name>
</gene>
<accession>A0A0A0YQJ0</accession>
<dbReference type="Proteomes" id="UP000030323">
    <property type="component" value="Segment"/>
</dbReference>
<dbReference type="KEGG" id="vg:24721620"/>
<organism evidence="1 2">
    <name type="scientific">Citrobacter phage Moon</name>
    <dbReference type="NCBI Taxonomy" id="1540095"/>
    <lineage>
        <taxon>Viruses</taxon>
        <taxon>Duplodnaviria</taxon>
        <taxon>Heunggongvirae</taxon>
        <taxon>Uroviricota</taxon>
        <taxon>Caudoviricetes</taxon>
        <taxon>Pantevenvirales</taxon>
        <taxon>Straboviridae</taxon>
        <taxon>Tevenvirinae</taxon>
        <taxon>Moonvirus</taxon>
        <taxon>Moonvirus moon</taxon>
    </lineage>
</organism>
<dbReference type="GeneID" id="24721620"/>
<name>A0A0A0YQJ0_9CAUD</name>
<dbReference type="EMBL" id="KM236240">
    <property type="protein sequence ID" value="AIX11992.1"/>
    <property type="molecule type" value="Genomic_DNA"/>
</dbReference>
<sequence>MDLFDMLEPAEKPVVDLHKIDISKEIFEVLKSHGIESTKAAEDLADLFCFPPPWAPWA</sequence>
<dbReference type="RefSeq" id="YP_009146454.1">
    <property type="nucleotide sequence ID" value="NC_027331.1"/>
</dbReference>
<proteinExistence type="predicted"/>